<keyword evidence="2" id="KW-0732">Signal</keyword>
<evidence type="ECO:0000313" key="3">
    <source>
        <dbReference type="EMBL" id="OGI40960.1"/>
    </source>
</evidence>
<dbReference type="AlphaFoldDB" id="A0A1F6T757"/>
<proteinExistence type="predicted"/>
<dbReference type="EMBL" id="MFSQ01000045">
    <property type="protein sequence ID" value="OGI40960.1"/>
    <property type="molecule type" value="Genomic_DNA"/>
</dbReference>
<feature type="coiled-coil region" evidence="1">
    <location>
        <begin position="91"/>
        <end position="155"/>
    </location>
</feature>
<evidence type="ECO:0000256" key="1">
    <source>
        <dbReference type="SAM" id="Coils"/>
    </source>
</evidence>
<dbReference type="Proteomes" id="UP000178379">
    <property type="component" value="Unassembled WGS sequence"/>
</dbReference>
<gene>
    <name evidence="3" type="ORF">A2140_02365</name>
</gene>
<accession>A0A1F6T757</accession>
<organism evidence="3 4">
    <name type="scientific">Candidatus Muproteobacteria bacterium RBG_16_62_13</name>
    <dbReference type="NCBI Taxonomy" id="1817756"/>
    <lineage>
        <taxon>Bacteria</taxon>
        <taxon>Pseudomonadati</taxon>
        <taxon>Pseudomonadota</taxon>
        <taxon>Candidatus Muproteobacteria</taxon>
    </lineage>
</organism>
<sequence length="189" mass="21440">MRHVLTLLLFLPFAWPASAAAPTALPAPATTSLRQAALASQQQQMARQFGQRIARNPSYSHIDADWREFIRRQPRHTDINALLAIVKDEASRTSNQNIQNIRRDAENARRQKTTTQHELAQVRQQRASPGQIGKINSLEKRLKQQSGLNHELQLKLQAAYENQTKYMQTLSSILKKLSDTANAIIQNLK</sequence>
<keyword evidence="1" id="KW-0175">Coiled coil</keyword>
<reference evidence="3 4" key="1">
    <citation type="journal article" date="2016" name="Nat. Commun.">
        <title>Thousands of microbial genomes shed light on interconnected biogeochemical processes in an aquifer system.</title>
        <authorList>
            <person name="Anantharaman K."/>
            <person name="Brown C.T."/>
            <person name="Hug L.A."/>
            <person name="Sharon I."/>
            <person name="Castelle C.J."/>
            <person name="Probst A.J."/>
            <person name="Thomas B.C."/>
            <person name="Singh A."/>
            <person name="Wilkins M.J."/>
            <person name="Karaoz U."/>
            <person name="Brodie E.L."/>
            <person name="Williams K.H."/>
            <person name="Hubbard S.S."/>
            <person name="Banfield J.F."/>
        </authorList>
    </citation>
    <scope>NUCLEOTIDE SEQUENCE [LARGE SCALE GENOMIC DNA]</scope>
</reference>
<evidence type="ECO:0000256" key="2">
    <source>
        <dbReference type="SAM" id="SignalP"/>
    </source>
</evidence>
<feature type="signal peptide" evidence="2">
    <location>
        <begin position="1"/>
        <end position="19"/>
    </location>
</feature>
<evidence type="ECO:0000313" key="4">
    <source>
        <dbReference type="Proteomes" id="UP000178379"/>
    </source>
</evidence>
<protein>
    <submittedName>
        <fullName evidence="3">Uncharacterized protein</fullName>
    </submittedName>
</protein>
<comment type="caution">
    <text evidence="3">The sequence shown here is derived from an EMBL/GenBank/DDBJ whole genome shotgun (WGS) entry which is preliminary data.</text>
</comment>
<feature type="chain" id="PRO_5009526575" evidence="2">
    <location>
        <begin position="20"/>
        <end position="189"/>
    </location>
</feature>
<name>A0A1F6T757_9PROT</name>